<dbReference type="Proteomes" id="UP000477386">
    <property type="component" value="Unassembled WGS sequence"/>
</dbReference>
<keyword evidence="4" id="KW-1185">Reference proteome</keyword>
<keyword evidence="2" id="KW-1133">Transmembrane helix</keyword>
<keyword evidence="2" id="KW-0812">Transmembrane</keyword>
<dbReference type="AlphaFoldDB" id="A0A6M0ICF3"/>
<feature type="region of interest" description="Disordered" evidence="1">
    <location>
        <begin position="90"/>
        <end position="145"/>
    </location>
</feature>
<reference evidence="3 4" key="1">
    <citation type="submission" date="2020-02" db="EMBL/GenBank/DDBJ databases">
        <title>Draft genome sequence of two Spirosoma agri KCTC 52727 and Spirosoma terrae KCTC 52035.</title>
        <authorList>
            <person name="Rojas J."/>
            <person name="Ambika Manirajan B."/>
            <person name="Ratering S."/>
            <person name="Suarez C."/>
            <person name="Schnell S."/>
        </authorList>
    </citation>
    <scope>NUCLEOTIDE SEQUENCE [LARGE SCALE GENOMIC DNA]</scope>
    <source>
        <strain evidence="3 4">KCTC 52727</strain>
    </source>
</reference>
<feature type="transmembrane region" description="Helical" evidence="2">
    <location>
        <begin position="48"/>
        <end position="68"/>
    </location>
</feature>
<evidence type="ECO:0000256" key="1">
    <source>
        <dbReference type="SAM" id="MobiDB-lite"/>
    </source>
</evidence>
<keyword evidence="2" id="KW-0472">Membrane</keyword>
<organism evidence="3 4">
    <name type="scientific">Spirosoma agri</name>
    <dbReference type="NCBI Taxonomy" id="1987381"/>
    <lineage>
        <taxon>Bacteria</taxon>
        <taxon>Pseudomonadati</taxon>
        <taxon>Bacteroidota</taxon>
        <taxon>Cytophagia</taxon>
        <taxon>Cytophagales</taxon>
        <taxon>Cytophagaceae</taxon>
        <taxon>Spirosoma</taxon>
    </lineage>
</organism>
<protein>
    <submittedName>
        <fullName evidence="3">PorT family protein</fullName>
    </submittedName>
</protein>
<accession>A0A6M0ICF3</accession>
<evidence type="ECO:0000313" key="4">
    <source>
        <dbReference type="Proteomes" id="UP000477386"/>
    </source>
</evidence>
<name>A0A6M0ICF3_9BACT</name>
<comment type="caution">
    <text evidence="3">The sequence shown here is derived from an EMBL/GenBank/DDBJ whole genome shotgun (WGS) entry which is preliminary data.</text>
</comment>
<dbReference type="RefSeq" id="WP_164035080.1">
    <property type="nucleotide sequence ID" value="NZ_JAAGNZ010000001.1"/>
</dbReference>
<proteinExistence type="predicted"/>
<sequence>MQELTDDQLDGLFRKSAEEFDTPYDPAGWEAVKDQLDDRDRAAFWKRLLPWGIPLLLLLLIGGTWYAYQSAEPTSSKVISQRVAQKSPIVADHARSLPLTDSRKQQDDGNSATETRPVETLSPSSSEDSGVTAEKQSVGVGKVDSESTELLAVSTKPDVGLSKNTVSDATKRRVVTYKKKVGNRSEPTGVRTTPTTADRLTATNRHQSRRLHKDEAKLRNRASNVSSIGKRGFTTVPKSDYVIRSTSSFTGRTARNSAESILSSVSATSENVVLAESSESAPMVFPSIAELAIRQGKWATLSALTSRDVKLTTPTEPVSAPAVQPERGFSVRFAVSPDLSSIGLTNFSRPGTNVGLFLEYRIASRWSVQAGVIRSTKVYNASASQYDGEKLWSNWKVLPESVDGVCNMLDIPINVRYDIALRPRLDNRLQPNRWFVSGGVTSYVMLKEEYTNNFADPSNPHIYPGMWRESVRTGGYGFSQLNLSVGYERALSRRLSWQIEPFMKVPLKGVGFFKINLMSTGAFLSLRYKL</sequence>
<gene>
    <name evidence="3" type="ORF">GK091_02715</name>
</gene>
<dbReference type="EMBL" id="JAAGNZ010000001">
    <property type="protein sequence ID" value="NEU65778.1"/>
    <property type="molecule type" value="Genomic_DNA"/>
</dbReference>
<evidence type="ECO:0000256" key="2">
    <source>
        <dbReference type="SAM" id="Phobius"/>
    </source>
</evidence>
<evidence type="ECO:0000313" key="3">
    <source>
        <dbReference type="EMBL" id="NEU65778.1"/>
    </source>
</evidence>